<feature type="compositionally biased region" description="Low complexity" evidence="1">
    <location>
        <begin position="363"/>
        <end position="377"/>
    </location>
</feature>
<dbReference type="InterPro" id="IPR049227">
    <property type="entry name" value="DUF6824"/>
</dbReference>
<sequence>MSSDNGEAPSAHNVLANKNLRIEESVPCDLESLAMVALQELGKERGKKEGIAAMTHEEGLQIQDRKNSTDKGTIAINPTPSTCRIVSVDCSCESRVEEKETISSTSKAESIIKFHTPLGDNITDATASTEGPSPSTFLSSLPPSITTTSNDKVKDTLISTKDKDDRLKVADFSAILSNPEGWLQQTENMFAKLPPLDHISDDIIVRPNDVLCGRGGETNHHPGNVKYRSLVKVYQKLYLLAKRRDKPKIAQCIVVSVRGVNGRFLKRMKDSKKISIWIDVGNVKAREKTSQALREGAPDLRETVNTSPSTNHPGNHVLTQERKERNIVSSSAMTPTFDTLRSNNNWQTAKFNSADSTRNANRPTSPVSSSSSSPTSTQLYTDRTAFTNAMRTQHQAMLFRAAQATALKTAQRTSTSTTIQGTAPPLSGPCPSYDAYWRHIFIGGSSSPHVHDNSMNKHSAIGNIGLPSDLTTPIFLKFHDPPSEAAVASYGTSTIAAVKQSGEAHTTSTLATNEHEGNTNMRLAADRLFGWSRLKGHTSNTKKTISSSSFISTLCCRINELNRLQEASTFNEPTHHSFGHR</sequence>
<feature type="compositionally biased region" description="Polar residues" evidence="1">
    <location>
        <begin position="303"/>
        <end position="313"/>
    </location>
</feature>
<proteinExistence type="predicted"/>
<reference evidence="3" key="1">
    <citation type="submission" date="2021-01" db="EMBL/GenBank/DDBJ databases">
        <authorList>
            <person name="Corre E."/>
            <person name="Pelletier E."/>
            <person name="Niang G."/>
            <person name="Scheremetjew M."/>
            <person name="Finn R."/>
            <person name="Kale V."/>
            <person name="Holt S."/>
            <person name="Cochrane G."/>
            <person name="Meng A."/>
            <person name="Brown T."/>
            <person name="Cohen L."/>
        </authorList>
    </citation>
    <scope>NUCLEOTIDE SEQUENCE</scope>
    <source>
        <strain evidence="3">10249 10 AB</strain>
    </source>
</reference>
<feature type="compositionally biased region" description="Low complexity" evidence="1">
    <location>
        <begin position="132"/>
        <end position="144"/>
    </location>
</feature>
<gene>
    <name evidence="3" type="ORF">PAUS00366_LOCUS23208</name>
</gene>
<evidence type="ECO:0000256" key="1">
    <source>
        <dbReference type="SAM" id="MobiDB-lite"/>
    </source>
</evidence>
<feature type="compositionally biased region" description="Polar residues" evidence="1">
    <location>
        <begin position="327"/>
        <end position="362"/>
    </location>
</feature>
<accession>A0A7S4AYR2</accession>
<dbReference type="Pfam" id="PF20710">
    <property type="entry name" value="DUF6824"/>
    <property type="match status" value="1"/>
</dbReference>
<dbReference type="AlphaFoldDB" id="A0A7S4AYR2"/>
<feature type="region of interest" description="Disordered" evidence="1">
    <location>
        <begin position="125"/>
        <end position="144"/>
    </location>
</feature>
<protein>
    <recommendedName>
        <fullName evidence="2">DUF6824 domain-containing protein</fullName>
    </recommendedName>
</protein>
<feature type="region of interest" description="Disordered" evidence="1">
    <location>
        <begin position="288"/>
        <end position="378"/>
    </location>
</feature>
<feature type="domain" description="DUF6824" evidence="2">
    <location>
        <begin position="209"/>
        <end position="295"/>
    </location>
</feature>
<evidence type="ECO:0000313" key="3">
    <source>
        <dbReference type="EMBL" id="CAE0730422.1"/>
    </source>
</evidence>
<organism evidence="3">
    <name type="scientific">Pseudo-nitzschia australis</name>
    <dbReference type="NCBI Taxonomy" id="44445"/>
    <lineage>
        <taxon>Eukaryota</taxon>
        <taxon>Sar</taxon>
        <taxon>Stramenopiles</taxon>
        <taxon>Ochrophyta</taxon>
        <taxon>Bacillariophyta</taxon>
        <taxon>Bacillariophyceae</taxon>
        <taxon>Bacillariophycidae</taxon>
        <taxon>Bacillariales</taxon>
        <taxon>Bacillariaceae</taxon>
        <taxon>Pseudo-nitzschia</taxon>
    </lineage>
</organism>
<name>A0A7S4AYR2_9STRA</name>
<dbReference type="EMBL" id="HBIX01035460">
    <property type="protein sequence ID" value="CAE0730422.1"/>
    <property type="molecule type" value="Transcribed_RNA"/>
</dbReference>
<evidence type="ECO:0000259" key="2">
    <source>
        <dbReference type="Pfam" id="PF20710"/>
    </source>
</evidence>